<evidence type="ECO:0000313" key="1">
    <source>
        <dbReference type="EMBL" id="KAH9418022.1"/>
    </source>
</evidence>
<comment type="caution">
    <text evidence="1">The sequence shown here is derived from an EMBL/GenBank/DDBJ whole genome shotgun (WGS) entry which is preliminary data.</text>
</comment>
<name>A0ABQ8J664_DERPT</name>
<protein>
    <submittedName>
        <fullName evidence="1">Uncharacterized protein</fullName>
    </submittedName>
</protein>
<evidence type="ECO:0000313" key="2">
    <source>
        <dbReference type="Proteomes" id="UP000887458"/>
    </source>
</evidence>
<organism evidence="1 2">
    <name type="scientific">Dermatophagoides pteronyssinus</name>
    <name type="common">European house dust mite</name>
    <dbReference type="NCBI Taxonomy" id="6956"/>
    <lineage>
        <taxon>Eukaryota</taxon>
        <taxon>Metazoa</taxon>
        <taxon>Ecdysozoa</taxon>
        <taxon>Arthropoda</taxon>
        <taxon>Chelicerata</taxon>
        <taxon>Arachnida</taxon>
        <taxon>Acari</taxon>
        <taxon>Acariformes</taxon>
        <taxon>Sarcoptiformes</taxon>
        <taxon>Astigmata</taxon>
        <taxon>Psoroptidia</taxon>
        <taxon>Analgoidea</taxon>
        <taxon>Pyroglyphidae</taxon>
        <taxon>Dermatophagoidinae</taxon>
        <taxon>Dermatophagoides</taxon>
    </lineage>
</organism>
<accession>A0ABQ8J664</accession>
<reference evidence="1 2" key="1">
    <citation type="journal article" date="2018" name="J. Allergy Clin. Immunol.">
        <title>High-quality assembly of Dermatophagoides pteronyssinus genome and transcriptome reveals a wide range of novel allergens.</title>
        <authorList>
            <person name="Liu X.Y."/>
            <person name="Yang K.Y."/>
            <person name="Wang M.Q."/>
            <person name="Kwok J.S."/>
            <person name="Zeng X."/>
            <person name="Yang Z."/>
            <person name="Xiao X.J."/>
            <person name="Lau C.P."/>
            <person name="Li Y."/>
            <person name="Huang Z.M."/>
            <person name="Ba J.G."/>
            <person name="Yim A.K."/>
            <person name="Ouyang C.Y."/>
            <person name="Ngai S.M."/>
            <person name="Chan T.F."/>
            <person name="Leung E.L."/>
            <person name="Liu L."/>
            <person name="Liu Z.G."/>
            <person name="Tsui S.K."/>
        </authorList>
    </citation>
    <scope>NUCLEOTIDE SEQUENCE [LARGE SCALE GENOMIC DNA]</scope>
    <source>
        <strain evidence="1">Derp</strain>
    </source>
</reference>
<reference evidence="1 2" key="2">
    <citation type="journal article" date="2022" name="Mol. Biol. Evol.">
        <title>Comparative Genomics Reveals Insights into the Divergent Evolution of Astigmatic Mites and Household Pest Adaptations.</title>
        <authorList>
            <person name="Xiong Q."/>
            <person name="Wan A.T."/>
            <person name="Liu X."/>
            <person name="Fung C.S."/>
            <person name="Xiao X."/>
            <person name="Malainual N."/>
            <person name="Hou J."/>
            <person name="Wang L."/>
            <person name="Wang M."/>
            <person name="Yang K.Y."/>
            <person name="Cui Y."/>
            <person name="Leung E.L."/>
            <person name="Nong W."/>
            <person name="Shin S.K."/>
            <person name="Au S.W."/>
            <person name="Jeong K.Y."/>
            <person name="Chew F.T."/>
            <person name="Hui J.H."/>
            <person name="Leung T.F."/>
            <person name="Tungtrongchitr A."/>
            <person name="Zhong N."/>
            <person name="Liu Z."/>
            <person name="Tsui S.K."/>
        </authorList>
    </citation>
    <scope>NUCLEOTIDE SEQUENCE [LARGE SCALE GENOMIC DNA]</scope>
    <source>
        <strain evidence="1">Derp</strain>
    </source>
</reference>
<keyword evidence="2" id="KW-1185">Reference proteome</keyword>
<gene>
    <name evidence="1" type="ORF">DERP_008278</name>
</gene>
<proteinExistence type="predicted"/>
<sequence length="75" mass="9152">MNNCEHTLYRKEFHFIFYIVEQQNQIRMCNYNYLFIIILIHNYGNSENNSILITYITFISNIILGKQLKNSNQHY</sequence>
<dbReference type="EMBL" id="NJHN03000067">
    <property type="protein sequence ID" value="KAH9418022.1"/>
    <property type="molecule type" value="Genomic_DNA"/>
</dbReference>
<dbReference type="Proteomes" id="UP000887458">
    <property type="component" value="Unassembled WGS sequence"/>
</dbReference>